<dbReference type="InterPro" id="IPR037883">
    <property type="entry name" value="Knr4/Smi1-like_sf"/>
</dbReference>
<keyword evidence="2" id="KW-1185">Reference proteome</keyword>
<gene>
    <name evidence="1" type="ORF">BWI75_18805</name>
</gene>
<organism evidence="1 2">
    <name type="scientific">Gloeocapsopsis dulcis AAB1 = 1H9</name>
    <dbReference type="NCBI Taxonomy" id="1433147"/>
    <lineage>
        <taxon>Bacteria</taxon>
        <taxon>Bacillati</taxon>
        <taxon>Cyanobacteriota</taxon>
        <taxon>Cyanophyceae</taxon>
        <taxon>Oscillatoriophycideae</taxon>
        <taxon>Chroococcales</taxon>
        <taxon>Chroococcaceae</taxon>
        <taxon>Gloeocapsopsis</taxon>
        <taxon>Gloeocapsopsis dulcis</taxon>
    </lineage>
</organism>
<name>A0A6N8FYU3_9CHRO</name>
<dbReference type="RefSeq" id="WP_105218853.1">
    <property type="nucleotide sequence ID" value="NZ_CAWNSU010000022.1"/>
</dbReference>
<dbReference type="EMBL" id="NAPY01000036">
    <property type="protein sequence ID" value="MUL38320.1"/>
    <property type="molecule type" value="Genomic_DNA"/>
</dbReference>
<evidence type="ECO:0000313" key="1">
    <source>
        <dbReference type="EMBL" id="MUL38320.1"/>
    </source>
</evidence>
<protein>
    <submittedName>
        <fullName evidence="1">Uncharacterized protein</fullName>
    </submittedName>
</protein>
<proteinExistence type="predicted"/>
<dbReference type="Proteomes" id="UP000441797">
    <property type="component" value="Unassembled WGS sequence"/>
</dbReference>
<dbReference type="AlphaFoldDB" id="A0A6N8FYU3"/>
<dbReference type="SUPFAM" id="SSF160631">
    <property type="entry name" value="SMI1/KNR4-like"/>
    <property type="match status" value="1"/>
</dbReference>
<evidence type="ECO:0000313" key="2">
    <source>
        <dbReference type="Proteomes" id="UP000441797"/>
    </source>
</evidence>
<reference evidence="1 2" key="1">
    <citation type="journal article" date="2019" name="Front. Microbiol.">
        <title>Genomic Features for Desiccation Tolerance and Sugar Biosynthesis in the Extremophile Gloeocapsopsis sp. UTEX B3054.</title>
        <authorList>
            <person name="Urrejola C."/>
            <person name="Alcorta J."/>
            <person name="Salas L."/>
            <person name="Vasquez M."/>
            <person name="Polz M.F."/>
            <person name="Vicuna R."/>
            <person name="Diez B."/>
        </authorList>
    </citation>
    <scope>NUCLEOTIDE SEQUENCE [LARGE SCALE GENOMIC DNA]</scope>
    <source>
        <strain evidence="1 2">1H9</strain>
    </source>
</reference>
<accession>A0A6N8FYU3</accession>
<comment type="caution">
    <text evidence="1">The sequence shown here is derived from an EMBL/GenBank/DDBJ whole genome shotgun (WGS) entry which is preliminary data.</text>
</comment>
<sequence>MFDWLPARIEQAKIILHEFPHDWKFVLNPAATEAAIQACEMALEVLLPPSHHKFLLKTLPAGRPSSLKF</sequence>